<dbReference type="AlphaFoldDB" id="A0A8J4CT27"/>
<feature type="compositionally biased region" description="Low complexity" evidence="3">
    <location>
        <begin position="142"/>
        <end position="157"/>
    </location>
</feature>
<keyword evidence="2" id="KW-0732">Signal</keyword>
<dbReference type="Gene3D" id="3.40.30.10">
    <property type="entry name" value="Glutaredoxin"/>
    <property type="match status" value="1"/>
</dbReference>
<organism evidence="5 6">
    <name type="scientific">Volvox reticuliferus</name>
    <dbReference type="NCBI Taxonomy" id="1737510"/>
    <lineage>
        <taxon>Eukaryota</taxon>
        <taxon>Viridiplantae</taxon>
        <taxon>Chlorophyta</taxon>
        <taxon>core chlorophytes</taxon>
        <taxon>Chlorophyceae</taxon>
        <taxon>CS clade</taxon>
        <taxon>Chlamydomonadales</taxon>
        <taxon>Volvocaceae</taxon>
        <taxon>Volvox</taxon>
    </lineage>
</organism>
<evidence type="ECO:0000256" key="3">
    <source>
        <dbReference type="SAM" id="MobiDB-lite"/>
    </source>
</evidence>
<dbReference type="Proteomes" id="UP000747110">
    <property type="component" value="Unassembled WGS sequence"/>
</dbReference>
<dbReference type="CDD" id="cd02961">
    <property type="entry name" value="PDI_a_family"/>
    <property type="match status" value="1"/>
</dbReference>
<reference evidence="5" key="1">
    <citation type="journal article" date="2021" name="Proc. Natl. Acad. Sci. U.S.A.">
        <title>Three genomes in the algal genus Volvox reveal the fate of a haploid sex-determining region after a transition to homothallism.</title>
        <authorList>
            <person name="Yamamoto K."/>
            <person name="Hamaji T."/>
            <person name="Kawai-Toyooka H."/>
            <person name="Matsuzaki R."/>
            <person name="Takahashi F."/>
            <person name="Nishimura Y."/>
            <person name="Kawachi M."/>
            <person name="Noguchi H."/>
            <person name="Minakuchi Y."/>
            <person name="Umen J.G."/>
            <person name="Toyoda A."/>
            <person name="Nozaki H."/>
        </authorList>
    </citation>
    <scope>NUCLEOTIDE SEQUENCE</scope>
    <source>
        <strain evidence="5">NIES-3786</strain>
    </source>
</reference>
<evidence type="ECO:0000256" key="2">
    <source>
        <dbReference type="ARBA" id="ARBA00022729"/>
    </source>
</evidence>
<dbReference type="Pfam" id="PF00085">
    <property type="entry name" value="Thioredoxin"/>
    <property type="match status" value="1"/>
</dbReference>
<sequence length="285" mass="30637">MPPSSRVRELNIWTFQGSVRDSRLWLVKFYVPWCRGCKRMMGQYDELAEAFELSSEVVVARFDCMQNEDLCDRLGVDRTPTLKLFLNGTVVETYKADFYHVELMVPFLRKMLEKYKGVKQSKTQEDAAAATLESGSNASVTTSPEAASGPAGSAGTGPVYGEVKVQPDDVIQATPLETDVYYSPAGATSSEFGGDNDGEGGGAKVQSDNQLDMPTASGKWAKPDRAEDAILLEVAAAVAANVPDGSDGDPVGGCGGDRGGGEPVIRRGRRGGLAVETLQREREEL</sequence>
<feature type="region of interest" description="Disordered" evidence="3">
    <location>
        <begin position="183"/>
        <end position="224"/>
    </location>
</feature>
<feature type="compositionally biased region" description="Gly residues" evidence="3">
    <location>
        <begin position="250"/>
        <end position="262"/>
    </location>
</feature>
<evidence type="ECO:0000259" key="4">
    <source>
        <dbReference type="PROSITE" id="PS51352"/>
    </source>
</evidence>
<proteinExistence type="inferred from homology"/>
<dbReference type="PANTHER" id="PTHR45672:SF3">
    <property type="entry name" value="THIOREDOXIN DOMAIN-CONTAINING PROTEIN 5"/>
    <property type="match status" value="1"/>
</dbReference>
<comment type="caution">
    <text evidence="5">The sequence shown here is derived from an EMBL/GenBank/DDBJ whole genome shotgun (WGS) entry which is preliminary data.</text>
</comment>
<protein>
    <recommendedName>
        <fullName evidence="4">Thioredoxin domain-containing protein</fullName>
    </recommendedName>
</protein>
<dbReference type="GO" id="GO:0006457">
    <property type="term" value="P:protein folding"/>
    <property type="evidence" value="ECO:0007669"/>
    <property type="project" value="TreeGrafter"/>
</dbReference>
<dbReference type="InterPro" id="IPR051063">
    <property type="entry name" value="PDI"/>
</dbReference>
<dbReference type="EMBL" id="BNCP01000038">
    <property type="protein sequence ID" value="GIL87055.1"/>
    <property type="molecule type" value="Genomic_DNA"/>
</dbReference>
<dbReference type="GO" id="GO:0005783">
    <property type="term" value="C:endoplasmic reticulum"/>
    <property type="evidence" value="ECO:0007669"/>
    <property type="project" value="TreeGrafter"/>
</dbReference>
<dbReference type="PANTHER" id="PTHR45672">
    <property type="entry name" value="PROTEIN DISULFIDE-ISOMERASE C17H9.14C-RELATED"/>
    <property type="match status" value="1"/>
</dbReference>
<evidence type="ECO:0000313" key="6">
    <source>
        <dbReference type="Proteomes" id="UP000747110"/>
    </source>
</evidence>
<comment type="similarity">
    <text evidence="1">Belongs to the protein disulfide isomerase family.</text>
</comment>
<dbReference type="GO" id="GO:0003756">
    <property type="term" value="F:protein disulfide isomerase activity"/>
    <property type="evidence" value="ECO:0007669"/>
    <property type="project" value="TreeGrafter"/>
</dbReference>
<gene>
    <name evidence="5" type="ORF">Vretifemale_15218</name>
</gene>
<accession>A0A8J4CT27</accession>
<dbReference type="InterPro" id="IPR036249">
    <property type="entry name" value="Thioredoxin-like_sf"/>
</dbReference>
<feature type="domain" description="Thioredoxin" evidence="4">
    <location>
        <begin position="1"/>
        <end position="113"/>
    </location>
</feature>
<dbReference type="InterPro" id="IPR013766">
    <property type="entry name" value="Thioredoxin_domain"/>
</dbReference>
<feature type="region of interest" description="Disordered" evidence="3">
    <location>
        <begin position="126"/>
        <end position="161"/>
    </location>
</feature>
<dbReference type="PROSITE" id="PS51352">
    <property type="entry name" value="THIOREDOXIN_2"/>
    <property type="match status" value="1"/>
</dbReference>
<evidence type="ECO:0000256" key="1">
    <source>
        <dbReference type="ARBA" id="ARBA00006347"/>
    </source>
</evidence>
<keyword evidence="6" id="KW-1185">Reference proteome</keyword>
<name>A0A8J4CT27_9CHLO</name>
<dbReference type="SUPFAM" id="SSF52833">
    <property type="entry name" value="Thioredoxin-like"/>
    <property type="match status" value="1"/>
</dbReference>
<feature type="region of interest" description="Disordered" evidence="3">
    <location>
        <begin position="241"/>
        <end position="272"/>
    </location>
</feature>
<dbReference type="OrthoDB" id="427280at2759"/>
<evidence type="ECO:0000313" key="5">
    <source>
        <dbReference type="EMBL" id="GIL87055.1"/>
    </source>
</evidence>